<evidence type="ECO:0000313" key="2">
    <source>
        <dbReference type="EMBL" id="CAH2010823.1"/>
    </source>
</evidence>
<sequence>ITKSGPRLSPSPNGVDFGGKDKRHLSGKTKEQFTIRSRKLLGPSGNMTESSKDHRLPVCQTDKKVDAQGNETLRNRQQMTKLQTYGKTYIFLSRFKVRPSNYETRFSIRSVLASVSPSSISRASEKERGYSVLLQS</sequence>
<dbReference type="AlphaFoldDB" id="A0A9P0Q4Z0"/>
<comment type="caution">
    <text evidence="2">The sequence shown here is derived from an EMBL/GenBank/DDBJ whole genome shotgun (WGS) entry which is preliminary data.</text>
</comment>
<dbReference type="EMBL" id="CAKOFQ010008009">
    <property type="protein sequence ID" value="CAH2010823.1"/>
    <property type="molecule type" value="Genomic_DNA"/>
</dbReference>
<feature type="region of interest" description="Disordered" evidence="1">
    <location>
        <begin position="1"/>
        <end position="55"/>
    </location>
</feature>
<proteinExistence type="predicted"/>
<accession>A0A9P0Q4Z0</accession>
<feature type="non-terminal residue" evidence="2">
    <location>
        <position position="136"/>
    </location>
</feature>
<evidence type="ECO:0000256" key="1">
    <source>
        <dbReference type="SAM" id="MobiDB-lite"/>
    </source>
</evidence>
<protein>
    <submittedName>
        <fullName evidence="2">Uncharacterized protein</fullName>
    </submittedName>
</protein>
<dbReference type="Proteomes" id="UP001152888">
    <property type="component" value="Unassembled WGS sequence"/>
</dbReference>
<organism evidence="2 3">
    <name type="scientific">Acanthoscelides obtectus</name>
    <name type="common">Bean weevil</name>
    <name type="synonym">Bruchus obtectus</name>
    <dbReference type="NCBI Taxonomy" id="200917"/>
    <lineage>
        <taxon>Eukaryota</taxon>
        <taxon>Metazoa</taxon>
        <taxon>Ecdysozoa</taxon>
        <taxon>Arthropoda</taxon>
        <taxon>Hexapoda</taxon>
        <taxon>Insecta</taxon>
        <taxon>Pterygota</taxon>
        <taxon>Neoptera</taxon>
        <taxon>Endopterygota</taxon>
        <taxon>Coleoptera</taxon>
        <taxon>Polyphaga</taxon>
        <taxon>Cucujiformia</taxon>
        <taxon>Chrysomeloidea</taxon>
        <taxon>Chrysomelidae</taxon>
        <taxon>Bruchinae</taxon>
        <taxon>Bruchini</taxon>
        <taxon>Acanthoscelides</taxon>
    </lineage>
</organism>
<gene>
    <name evidence="2" type="ORF">ACAOBT_LOCUS31803</name>
</gene>
<name>A0A9P0Q4Z0_ACAOB</name>
<evidence type="ECO:0000313" key="3">
    <source>
        <dbReference type="Proteomes" id="UP001152888"/>
    </source>
</evidence>
<reference evidence="2" key="1">
    <citation type="submission" date="2022-03" db="EMBL/GenBank/DDBJ databases">
        <authorList>
            <person name="Sayadi A."/>
        </authorList>
    </citation>
    <scope>NUCLEOTIDE SEQUENCE</scope>
</reference>
<keyword evidence="3" id="KW-1185">Reference proteome</keyword>